<name>A0A1C2J566_ACITH</name>
<reference evidence="2 3" key="1">
    <citation type="journal article" date="2016" name="Int. J. Mol. Sci.">
        <title>Comparative genomics of the extreme acidophile Acidithiobacillus thiooxidans reveals intraspecific divergence and niche adaptation.</title>
        <authorList>
            <person name="Zhang X."/>
            <person name="Feng X."/>
            <person name="Tao J."/>
            <person name="Ma L."/>
            <person name="Xiao Y."/>
            <person name="Liang Y."/>
            <person name="Liu X."/>
            <person name="Yin H."/>
        </authorList>
    </citation>
    <scope>NUCLEOTIDE SEQUENCE [LARGE SCALE GENOMIC DNA]</scope>
    <source>
        <strain evidence="2 3">A02</strain>
    </source>
</reference>
<dbReference type="RefSeq" id="WP_024892443.1">
    <property type="nucleotide sequence ID" value="NZ_LWRZ01000060.1"/>
</dbReference>
<keyword evidence="1" id="KW-0472">Membrane</keyword>
<dbReference type="AlphaFoldDB" id="A0A1C2J566"/>
<evidence type="ECO:0000256" key="1">
    <source>
        <dbReference type="SAM" id="Phobius"/>
    </source>
</evidence>
<proteinExistence type="predicted"/>
<organism evidence="2 3">
    <name type="scientific">Acidithiobacillus thiooxidans</name>
    <name type="common">Thiobacillus thiooxidans</name>
    <dbReference type="NCBI Taxonomy" id="930"/>
    <lineage>
        <taxon>Bacteria</taxon>
        <taxon>Pseudomonadati</taxon>
        <taxon>Pseudomonadota</taxon>
        <taxon>Acidithiobacillia</taxon>
        <taxon>Acidithiobacillales</taxon>
        <taxon>Acidithiobacillaceae</taxon>
        <taxon>Acidithiobacillus</taxon>
    </lineage>
</organism>
<comment type="caution">
    <text evidence="2">The sequence shown here is derived from an EMBL/GenBank/DDBJ whole genome shotgun (WGS) entry which is preliminary data.</text>
</comment>
<keyword evidence="1" id="KW-0812">Transmembrane</keyword>
<evidence type="ECO:0000313" key="3">
    <source>
        <dbReference type="Proteomes" id="UP000094893"/>
    </source>
</evidence>
<feature type="transmembrane region" description="Helical" evidence="1">
    <location>
        <begin position="6"/>
        <end position="24"/>
    </location>
</feature>
<keyword evidence="1" id="KW-1133">Transmembrane helix</keyword>
<dbReference type="EMBL" id="LWSA01000137">
    <property type="protein sequence ID" value="OCX72633.1"/>
    <property type="molecule type" value="Genomic_DNA"/>
</dbReference>
<evidence type="ECO:0000313" key="2">
    <source>
        <dbReference type="EMBL" id="OCX72633.1"/>
    </source>
</evidence>
<gene>
    <name evidence="2" type="ORF">A6P07_09450</name>
</gene>
<protein>
    <submittedName>
        <fullName evidence="2">Uncharacterized protein</fullName>
    </submittedName>
</protein>
<accession>A0A1C2J566</accession>
<dbReference type="Proteomes" id="UP000094893">
    <property type="component" value="Unassembled WGS sequence"/>
</dbReference>
<sequence length="86" mass="9812">MLHAFWISQLFGGLALLFDIIKFTRTKRSALILWGIPAGWSMVASQYFLGQSQGAVFQAMASLESILQTITGQDSREHRRRRITKR</sequence>